<organism evidence="2 3">
    <name type="scientific">Eumeta variegata</name>
    <name type="common">Bagworm moth</name>
    <name type="synonym">Eumeta japonica</name>
    <dbReference type="NCBI Taxonomy" id="151549"/>
    <lineage>
        <taxon>Eukaryota</taxon>
        <taxon>Metazoa</taxon>
        <taxon>Ecdysozoa</taxon>
        <taxon>Arthropoda</taxon>
        <taxon>Hexapoda</taxon>
        <taxon>Insecta</taxon>
        <taxon>Pterygota</taxon>
        <taxon>Neoptera</taxon>
        <taxon>Endopterygota</taxon>
        <taxon>Lepidoptera</taxon>
        <taxon>Glossata</taxon>
        <taxon>Ditrysia</taxon>
        <taxon>Tineoidea</taxon>
        <taxon>Psychidae</taxon>
        <taxon>Oiketicinae</taxon>
        <taxon>Eumeta</taxon>
    </lineage>
</organism>
<name>A0A4C1SZP0_EUMVA</name>
<comment type="caution">
    <text evidence="2">The sequence shown here is derived from an EMBL/GenBank/DDBJ whole genome shotgun (WGS) entry which is preliminary data.</text>
</comment>
<evidence type="ECO:0000313" key="3">
    <source>
        <dbReference type="Proteomes" id="UP000299102"/>
    </source>
</evidence>
<feature type="region of interest" description="Disordered" evidence="1">
    <location>
        <begin position="1"/>
        <end position="59"/>
    </location>
</feature>
<evidence type="ECO:0000313" key="2">
    <source>
        <dbReference type="EMBL" id="GBP06740.1"/>
    </source>
</evidence>
<dbReference type="OrthoDB" id="10070859at2759"/>
<proteinExistence type="predicted"/>
<protein>
    <submittedName>
        <fullName evidence="2">Uncharacterized protein</fullName>
    </submittedName>
</protein>
<feature type="compositionally biased region" description="Low complexity" evidence="1">
    <location>
        <begin position="10"/>
        <end position="21"/>
    </location>
</feature>
<dbReference type="EMBL" id="BGZK01004081">
    <property type="protein sequence ID" value="GBP06740.1"/>
    <property type="molecule type" value="Genomic_DNA"/>
</dbReference>
<dbReference type="Proteomes" id="UP000299102">
    <property type="component" value="Unassembled WGS sequence"/>
</dbReference>
<reference evidence="2 3" key="1">
    <citation type="journal article" date="2019" name="Commun. Biol.">
        <title>The bagworm genome reveals a unique fibroin gene that provides high tensile strength.</title>
        <authorList>
            <person name="Kono N."/>
            <person name="Nakamura H."/>
            <person name="Ohtoshi R."/>
            <person name="Tomita M."/>
            <person name="Numata K."/>
            <person name="Arakawa K."/>
        </authorList>
    </citation>
    <scope>NUCLEOTIDE SEQUENCE [LARGE SCALE GENOMIC DNA]</scope>
</reference>
<dbReference type="AlphaFoldDB" id="A0A4C1SZP0"/>
<accession>A0A4C1SZP0</accession>
<gene>
    <name evidence="2" type="ORF">EVAR_72922_1</name>
</gene>
<keyword evidence="3" id="KW-1185">Reference proteome</keyword>
<sequence>MATKQRMSFQQQTLLQQQSHHQQQRRPPDVEEALSSMLWTPYERASTTDTSSDDEDEEQLKCQLKNPKVNMITRVCPQIYHPNTTAATNITADTLFTEAIGPVTHTPDIDKYCCIHNNDDTGCNTSSRCGSNKSNIARKRILYCRRFM</sequence>
<evidence type="ECO:0000256" key="1">
    <source>
        <dbReference type="SAM" id="MobiDB-lite"/>
    </source>
</evidence>